<organism evidence="1 2">
    <name type="scientific">Coniosporium uncinatum</name>
    <dbReference type="NCBI Taxonomy" id="93489"/>
    <lineage>
        <taxon>Eukaryota</taxon>
        <taxon>Fungi</taxon>
        <taxon>Dikarya</taxon>
        <taxon>Ascomycota</taxon>
        <taxon>Pezizomycotina</taxon>
        <taxon>Dothideomycetes</taxon>
        <taxon>Dothideomycetes incertae sedis</taxon>
        <taxon>Coniosporium</taxon>
    </lineage>
</organism>
<proteinExistence type="predicted"/>
<dbReference type="EMBL" id="JAWDJW010005607">
    <property type="protein sequence ID" value="KAK3067131.1"/>
    <property type="molecule type" value="Genomic_DNA"/>
</dbReference>
<evidence type="ECO:0000313" key="2">
    <source>
        <dbReference type="Proteomes" id="UP001186974"/>
    </source>
</evidence>
<gene>
    <name evidence="1" type="ORF">LTS18_001294</name>
</gene>
<sequence length="119" mass="12638">MSAQKVVLITAGTAGLGAQIARVFAPDFRVDPIPTQRGDSLHSQETHKKTQVINYANDADRAKSLLSELDAIPATSQSTATPRFHAIKADVGLKPSVQSLVKETLDTMGRLDVVISNAG</sequence>
<comment type="caution">
    <text evidence="1">The sequence shown here is derived from an EMBL/GenBank/DDBJ whole genome shotgun (WGS) entry which is preliminary data.</text>
</comment>
<dbReference type="Proteomes" id="UP001186974">
    <property type="component" value="Unassembled WGS sequence"/>
</dbReference>
<feature type="non-terminal residue" evidence="1">
    <location>
        <position position="119"/>
    </location>
</feature>
<accession>A0ACC3DEW0</accession>
<reference evidence="1" key="1">
    <citation type="submission" date="2024-09" db="EMBL/GenBank/DDBJ databases">
        <title>Black Yeasts Isolated from many extreme environments.</title>
        <authorList>
            <person name="Coleine C."/>
            <person name="Stajich J.E."/>
            <person name="Selbmann L."/>
        </authorList>
    </citation>
    <scope>NUCLEOTIDE SEQUENCE</scope>
    <source>
        <strain evidence="1">CCFEE 5737</strain>
    </source>
</reference>
<evidence type="ECO:0000313" key="1">
    <source>
        <dbReference type="EMBL" id="KAK3067131.1"/>
    </source>
</evidence>
<protein>
    <submittedName>
        <fullName evidence="1">Uncharacterized protein</fullName>
    </submittedName>
</protein>
<keyword evidence="2" id="KW-1185">Reference proteome</keyword>
<name>A0ACC3DEW0_9PEZI</name>